<gene>
    <name evidence="2" type="ORF">KSP40_PGU020261</name>
</gene>
<sequence length="172" mass="18065">MGNCQAAEAATVLIQHPGGRLERIYWSLSAGQVMASHPGHYVAVIISSQPPSPNLAAGAEAPVKHLKLLRPVDTLHIGHVYRLVSFEDVLKDFASKKHLRLCKIINASKKKGPTRRSKTGGRDPASSDPSGISPPATEAITGDNLAGEAAAPPSRAGQWRPALQSIAEGVGS</sequence>
<feature type="compositionally biased region" description="Basic residues" evidence="1">
    <location>
        <begin position="110"/>
        <end position="119"/>
    </location>
</feature>
<dbReference type="PANTHER" id="PTHR33413:SF1">
    <property type="entry name" value="EXPRESSED PROTEIN"/>
    <property type="match status" value="1"/>
</dbReference>
<name>A0ABR2LEC6_9ASPA</name>
<dbReference type="PANTHER" id="PTHR33413">
    <property type="entry name" value="EXPRESSED PROTEIN"/>
    <property type="match status" value="1"/>
</dbReference>
<dbReference type="InterPro" id="IPR025322">
    <property type="entry name" value="PADRE_dom"/>
</dbReference>
<keyword evidence="3" id="KW-1185">Reference proteome</keyword>
<comment type="caution">
    <text evidence="2">The sequence shown here is derived from an EMBL/GenBank/DDBJ whole genome shotgun (WGS) entry which is preliminary data.</text>
</comment>
<protein>
    <recommendedName>
        <fullName evidence="4">DUF4228 domain-containing protein</fullName>
    </recommendedName>
</protein>
<evidence type="ECO:0000313" key="3">
    <source>
        <dbReference type="Proteomes" id="UP001412067"/>
    </source>
</evidence>
<organism evidence="2 3">
    <name type="scientific">Platanthera guangdongensis</name>
    <dbReference type="NCBI Taxonomy" id="2320717"/>
    <lineage>
        <taxon>Eukaryota</taxon>
        <taxon>Viridiplantae</taxon>
        <taxon>Streptophyta</taxon>
        <taxon>Embryophyta</taxon>
        <taxon>Tracheophyta</taxon>
        <taxon>Spermatophyta</taxon>
        <taxon>Magnoliopsida</taxon>
        <taxon>Liliopsida</taxon>
        <taxon>Asparagales</taxon>
        <taxon>Orchidaceae</taxon>
        <taxon>Orchidoideae</taxon>
        <taxon>Orchideae</taxon>
        <taxon>Orchidinae</taxon>
        <taxon>Platanthera</taxon>
    </lineage>
</organism>
<reference evidence="2 3" key="1">
    <citation type="journal article" date="2022" name="Nat. Plants">
        <title>Genomes of leafy and leafless Platanthera orchids illuminate the evolution of mycoheterotrophy.</title>
        <authorList>
            <person name="Li M.H."/>
            <person name="Liu K.W."/>
            <person name="Li Z."/>
            <person name="Lu H.C."/>
            <person name="Ye Q.L."/>
            <person name="Zhang D."/>
            <person name="Wang J.Y."/>
            <person name="Li Y.F."/>
            <person name="Zhong Z.M."/>
            <person name="Liu X."/>
            <person name="Yu X."/>
            <person name="Liu D.K."/>
            <person name="Tu X.D."/>
            <person name="Liu B."/>
            <person name="Hao Y."/>
            <person name="Liao X.Y."/>
            <person name="Jiang Y.T."/>
            <person name="Sun W.H."/>
            <person name="Chen J."/>
            <person name="Chen Y.Q."/>
            <person name="Ai Y."/>
            <person name="Zhai J.W."/>
            <person name="Wu S.S."/>
            <person name="Zhou Z."/>
            <person name="Hsiao Y.Y."/>
            <person name="Wu W.L."/>
            <person name="Chen Y.Y."/>
            <person name="Lin Y.F."/>
            <person name="Hsu J.L."/>
            <person name="Li C.Y."/>
            <person name="Wang Z.W."/>
            <person name="Zhao X."/>
            <person name="Zhong W.Y."/>
            <person name="Ma X.K."/>
            <person name="Ma L."/>
            <person name="Huang J."/>
            <person name="Chen G.Z."/>
            <person name="Huang M.Z."/>
            <person name="Huang L."/>
            <person name="Peng D.H."/>
            <person name="Luo Y.B."/>
            <person name="Zou S.Q."/>
            <person name="Chen S.P."/>
            <person name="Lan S."/>
            <person name="Tsai W.C."/>
            <person name="Van de Peer Y."/>
            <person name="Liu Z.J."/>
        </authorList>
    </citation>
    <scope>NUCLEOTIDE SEQUENCE [LARGE SCALE GENOMIC DNA]</scope>
    <source>
        <strain evidence="2">Lor288</strain>
    </source>
</reference>
<dbReference type="Pfam" id="PF14009">
    <property type="entry name" value="PADRE"/>
    <property type="match status" value="1"/>
</dbReference>
<dbReference type="Proteomes" id="UP001412067">
    <property type="component" value="Unassembled WGS sequence"/>
</dbReference>
<accession>A0ABR2LEC6</accession>
<evidence type="ECO:0000256" key="1">
    <source>
        <dbReference type="SAM" id="MobiDB-lite"/>
    </source>
</evidence>
<feature type="region of interest" description="Disordered" evidence="1">
    <location>
        <begin position="110"/>
        <end position="172"/>
    </location>
</feature>
<evidence type="ECO:0008006" key="4">
    <source>
        <dbReference type="Google" id="ProtNLM"/>
    </source>
</evidence>
<proteinExistence type="predicted"/>
<dbReference type="EMBL" id="JBBWWR010000021">
    <property type="protein sequence ID" value="KAK8938248.1"/>
    <property type="molecule type" value="Genomic_DNA"/>
</dbReference>
<evidence type="ECO:0000313" key="2">
    <source>
        <dbReference type="EMBL" id="KAK8938248.1"/>
    </source>
</evidence>